<evidence type="ECO:0000256" key="6">
    <source>
        <dbReference type="ARBA" id="ARBA00032722"/>
    </source>
</evidence>
<comment type="cofactor">
    <cofactor evidence="1">
        <name>FMN</name>
        <dbReference type="ChEBI" id="CHEBI:58210"/>
    </cofactor>
</comment>
<feature type="region of interest" description="Disordered" evidence="7">
    <location>
        <begin position="566"/>
        <end position="593"/>
    </location>
</feature>
<keyword evidence="4" id="KW-0560">Oxidoreductase</keyword>
<dbReference type="PROSITE" id="PS00198">
    <property type="entry name" value="4FE4S_FER_1"/>
    <property type="match status" value="1"/>
</dbReference>
<dbReference type="InterPro" id="IPR036188">
    <property type="entry name" value="FAD/NAD-bd_sf"/>
</dbReference>
<feature type="compositionally biased region" description="Pro residues" evidence="7">
    <location>
        <begin position="579"/>
        <end position="591"/>
    </location>
</feature>
<organism evidence="9 10">
    <name type="scientific">Sphaeroforma arctica JP610</name>
    <dbReference type="NCBI Taxonomy" id="667725"/>
    <lineage>
        <taxon>Eukaryota</taxon>
        <taxon>Ichthyosporea</taxon>
        <taxon>Ichthyophonida</taxon>
        <taxon>Sphaeroforma</taxon>
    </lineage>
</organism>
<dbReference type="InterPro" id="IPR023753">
    <property type="entry name" value="FAD/NAD-binding_dom"/>
</dbReference>
<dbReference type="Gene3D" id="1.10.1060.10">
    <property type="entry name" value="Alpha-helical ferredoxin"/>
    <property type="match status" value="1"/>
</dbReference>
<dbReference type="Proteomes" id="UP000054560">
    <property type="component" value="Unassembled WGS sequence"/>
</dbReference>
<accession>A0A0L0FW71</accession>
<dbReference type="RefSeq" id="XP_014154723.1">
    <property type="nucleotide sequence ID" value="XM_014299248.1"/>
</dbReference>
<dbReference type="STRING" id="667725.A0A0L0FW71"/>
<dbReference type="GO" id="GO:0051536">
    <property type="term" value="F:iron-sulfur cluster binding"/>
    <property type="evidence" value="ECO:0007669"/>
    <property type="project" value="InterPro"/>
</dbReference>
<evidence type="ECO:0000256" key="5">
    <source>
        <dbReference type="ARBA" id="ARBA00030119"/>
    </source>
</evidence>
<dbReference type="PROSITE" id="PS51379">
    <property type="entry name" value="4FE4S_FER_2"/>
    <property type="match status" value="2"/>
</dbReference>
<evidence type="ECO:0000256" key="1">
    <source>
        <dbReference type="ARBA" id="ARBA00001917"/>
    </source>
</evidence>
<evidence type="ECO:0000313" key="10">
    <source>
        <dbReference type="Proteomes" id="UP000054560"/>
    </source>
</evidence>
<keyword evidence="10" id="KW-1185">Reference proteome</keyword>
<dbReference type="SUPFAM" id="SSF54862">
    <property type="entry name" value="4Fe-4S ferredoxins"/>
    <property type="match status" value="1"/>
</dbReference>
<dbReference type="OrthoDB" id="4327079at2759"/>
<dbReference type="eggNOG" id="KOG1799">
    <property type="taxonomic scope" value="Eukaryota"/>
</dbReference>
<dbReference type="Pfam" id="PF14691">
    <property type="entry name" value="Fer4_20"/>
    <property type="match status" value="1"/>
</dbReference>
<dbReference type="PRINTS" id="PR00419">
    <property type="entry name" value="ADXRDTASE"/>
</dbReference>
<gene>
    <name evidence="9" type="ORF">SARC_06824</name>
</gene>
<keyword evidence="2" id="KW-0285">Flavoprotein</keyword>
<dbReference type="PANTHER" id="PTHR43073">
    <property type="entry name" value="DIHYDROPYRIMIDINE DEHYDROGENASE [NADP(+)]"/>
    <property type="match status" value="1"/>
</dbReference>
<evidence type="ECO:0000313" key="9">
    <source>
        <dbReference type="EMBL" id="KNC80821.1"/>
    </source>
</evidence>
<dbReference type="SUPFAM" id="SSF51971">
    <property type="entry name" value="Nucleotide-binding domain"/>
    <property type="match status" value="1"/>
</dbReference>
<feature type="region of interest" description="Disordered" evidence="7">
    <location>
        <begin position="522"/>
        <end position="548"/>
    </location>
</feature>
<dbReference type="InterPro" id="IPR017896">
    <property type="entry name" value="4Fe4S_Fe-S-bd"/>
</dbReference>
<dbReference type="GO" id="GO:0006210">
    <property type="term" value="P:thymine catabolic process"/>
    <property type="evidence" value="ECO:0007669"/>
    <property type="project" value="TreeGrafter"/>
</dbReference>
<dbReference type="InterPro" id="IPR028261">
    <property type="entry name" value="DPD_II"/>
</dbReference>
<dbReference type="Gene3D" id="3.50.50.60">
    <property type="entry name" value="FAD/NAD(P)-binding domain"/>
    <property type="match status" value="2"/>
</dbReference>
<dbReference type="GeneID" id="25907328"/>
<dbReference type="Gene3D" id="3.30.70.20">
    <property type="match status" value="1"/>
</dbReference>
<dbReference type="EMBL" id="KQ242102">
    <property type="protein sequence ID" value="KNC80821.1"/>
    <property type="molecule type" value="Genomic_DNA"/>
</dbReference>
<protein>
    <recommendedName>
        <fullName evidence="6">Dihydrothymine dehydrogenase</fullName>
    </recommendedName>
    <alternativeName>
        <fullName evidence="5">Dihydrouracil dehydrogenase</fullName>
    </alternativeName>
</protein>
<evidence type="ECO:0000259" key="8">
    <source>
        <dbReference type="PROSITE" id="PS51379"/>
    </source>
</evidence>
<dbReference type="FunFam" id="3.50.50.60:FF:000061">
    <property type="entry name" value="Dihydropyrimidine dehydrogenase [NADP(+)]"/>
    <property type="match status" value="1"/>
</dbReference>
<dbReference type="PANTHER" id="PTHR43073:SF2">
    <property type="entry name" value="DIHYDROPYRIMIDINE DEHYDROGENASE [NADP(+)]"/>
    <property type="match status" value="1"/>
</dbReference>
<dbReference type="Pfam" id="PF07992">
    <property type="entry name" value="Pyr_redox_2"/>
    <property type="match status" value="1"/>
</dbReference>
<evidence type="ECO:0000256" key="2">
    <source>
        <dbReference type="ARBA" id="ARBA00022630"/>
    </source>
</evidence>
<dbReference type="GO" id="GO:0017113">
    <property type="term" value="F:dihydropyrimidine dehydrogenase (NADP+) activity"/>
    <property type="evidence" value="ECO:0007669"/>
    <property type="project" value="TreeGrafter"/>
</dbReference>
<dbReference type="FunFam" id="1.10.1060.10:FF:000007">
    <property type="entry name" value="Dihydropyrimidine dehydrogenase [NADP(+)]"/>
    <property type="match status" value="1"/>
</dbReference>
<name>A0A0L0FW71_9EUKA</name>
<dbReference type="InterPro" id="IPR017900">
    <property type="entry name" value="4Fe4S_Fe_S_CS"/>
</dbReference>
<dbReference type="SUPFAM" id="SSF46548">
    <property type="entry name" value="alpha-helical ferredoxin"/>
    <property type="match status" value="1"/>
</dbReference>
<sequence length="706" mass="77033">MVFGNDLTRDSPDIEGLLMLNPRVKNHANLVPTKVTKGARAYWKRNEKVGCGTCSDLTNNFDDAKHTTLSERGALKESLRCLKCADAPCQKSCPTQLDVKQFISMISTRNFYGSAREILSDNPLGLTCGMVCPTSDLCVGGCNLDGTEEGPINIGGLQQFAVEAFKAMNLVQIRDPALPPLSELPDSFQCKIALIGCGPASVSCGTFLARLGYSSITIFEKQEDYSGGLSASEIPEFRLPYDVVQWEIQLMLDLGVKIEYGKALGVDFSIKSLKEEDYEGIFLGCGMPQPKTIAAFQGLTEEQGYFNSKTFLPRVSAASKPGMCGCKKTALPQLGGNVIVLGAGDTAMDCATSALRCGAKRVFIVFRKGFRNVRAVPEEMELAKKEQCEFIPFASPNKVITAKNGRISGLELFRTEQDDDGNWIEDEDQAMRLKCNYIISAFGSTLEDKDMISAMAPIRMNKWGTPDVNADTMATSAEGVYAGGDIAGIAQTTVESVNDGKIDYITGLKALLYLETREDLKDWDGQTRPTPKHQKGKDNHVRGKNGNALPSFGKFLEERKDIIAQQKVKDKQAHEAEGPPLPAPSFRPAPKPRAEVPTVQDMIGRSLPKIGTYNQLSNKKQVVALVDEDMCINCGKCYMTCNDSGYQAIRFDAKTHLPKVSDDCTGCTLCASVCPIIDCITMVPKTIPHKINRGIPFDTSVPVGKY</sequence>
<dbReference type="InterPro" id="IPR009051">
    <property type="entry name" value="Helical_ferredxn"/>
</dbReference>
<evidence type="ECO:0000256" key="3">
    <source>
        <dbReference type="ARBA" id="ARBA00022643"/>
    </source>
</evidence>
<proteinExistence type="predicted"/>
<dbReference type="AlphaFoldDB" id="A0A0L0FW71"/>
<dbReference type="GO" id="GO:0002058">
    <property type="term" value="F:uracil binding"/>
    <property type="evidence" value="ECO:0007669"/>
    <property type="project" value="TreeGrafter"/>
</dbReference>
<reference evidence="9 10" key="1">
    <citation type="submission" date="2011-02" db="EMBL/GenBank/DDBJ databases">
        <title>The Genome Sequence of Sphaeroforma arctica JP610.</title>
        <authorList>
            <consortium name="The Broad Institute Genome Sequencing Platform"/>
            <person name="Russ C."/>
            <person name="Cuomo C."/>
            <person name="Young S.K."/>
            <person name="Zeng Q."/>
            <person name="Gargeya S."/>
            <person name="Alvarado L."/>
            <person name="Berlin A."/>
            <person name="Chapman S.B."/>
            <person name="Chen Z."/>
            <person name="Freedman E."/>
            <person name="Gellesch M."/>
            <person name="Goldberg J."/>
            <person name="Griggs A."/>
            <person name="Gujja S."/>
            <person name="Heilman E."/>
            <person name="Heiman D."/>
            <person name="Howarth C."/>
            <person name="Mehta T."/>
            <person name="Neiman D."/>
            <person name="Pearson M."/>
            <person name="Roberts A."/>
            <person name="Saif S."/>
            <person name="Shea T."/>
            <person name="Shenoy N."/>
            <person name="Sisk P."/>
            <person name="Stolte C."/>
            <person name="Sykes S."/>
            <person name="White J."/>
            <person name="Yandava C."/>
            <person name="Burger G."/>
            <person name="Gray M.W."/>
            <person name="Holland P.W.H."/>
            <person name="King N."/>
            <person name="Lang F.B.F."/>
            <person name="Roger A.J."/>
            <person name="Ruiz-Trillo I."/>
            <person name="Haas B."/>
            <person name="Nusbaum C."/>
            <person name="Birren B."/>
        </authorList>
    </citation>
    <scope>NUCLEOTIDE SEQUENCE [LARGE SCALE GENOMIC DNA]</scope>
    <source>
        <strain evidence="9 10">JP610</strain>
    </source>
</reference>
<dbReference type="Pfam" id="PF14697">
    <property type="entry name" value="Fer4_21"/>
    <property type="match status" value="1"/>
</dbReference>
<dbReference type="GO" id="GO:0005829">
    <property type="term" value="C:cytosol"/>
    <property type="evidence" value="ECO:0007669"/>
    <property type="project" value="TreeGrafter"/>
</dbReference>
<dbReference type="FunFam" id="3.30.70.20:FF:000023">
    <property type="entry name" value="Dihydropyrimidine dehydrogenase [NADP(+)]"/>
    <property type="match status" value="1"/>
</dbReference>
<dbReference type="GO" id="GO:0050661">
    <property type="term" value="F:NADP binding"/>
    <property type="evidence" value="ECO:0007669"/>
    <property type="project" value="TreeGrafter"/>
</dbReference>
<evidence type="ECO:0000256" key="7">
    <source>
        <dbReference type="SAM" id="MobiDB-lite"/>
    </source>
</evidence>
<feature type="domain" description="4Fe-4S ferredoxin-type" evidence="8">
    <location>
        <begin position="622"/>
        <end position="654"/>
    </location>
</feature>
<keyword evidence="3" id="KW-0288">FMN</keyword>
<feature type="compositionally biased region" description="Basic and acidic residues" evidence="7">
    <location>
        <begin position="566"/>
        <end position="577"/>
    </location>
</feature>
<dbReference type="GO" id="GO:0006212">
    <property type="term" value="P:uracil catabolic process"/>
    <property type="evidence" value="ECO:0007669"/>
    <property type="project" value="TreeGrafter"/>
</dbReference>
<evidence type="ECO:0000256" key="4">
    <source>
        <dbReference type="ARBA" id="ARBA00023002"/>
    </source>
</evidence>
<feature type="domain" description="4Fe-4S ferredoxin-type" evidence="8">
    <location>
        <begin position="656"/>
        <end position="685"/>
    </location>
</feature>